<feature type="domain" description="RUN" evidence="7">
    <location>
        <begin position="155"/>
        <end position="277"/>
    </location>
</feature>
<evidence type="ECO:0000256" key="3">
    <source>
        <dbReference type="ARBA" id="ARBA00022490"/>
    </source>
</evidence>
<dbReference type="InterPro" id="IPR053015">
    <property type="entry name" value="PH_domain-containing_M2"/>
</dbReference>
<sequence>MRLIRDEVSAATTATTTAAAVTDSAAACIDNSRSGVAGTPAQCRPEAQICGQGPLLDSAEEEDHPRRRRHQVQQQSQQVEELLGVVERQEDRTKLFLDPLCDAVNAPRQAKNLEMPGQDVADMELCTDKVLSKERILQELTKAVKLIYIQSLHGSVVLDGDSWLVYWLDRALRHGLRVERHGYWGTVRELSHQDTVVVIHALQNVLTSIGKGRAWLYHTLSEGSFESYLACMLRDAKNLKKQYFPHALVRDADRTNQLVNLLAGLENVSFTLQLDVTYLDICNYMPQRPMSGSPSGVLLNLHLCRQRGSLSSGVDTDMDASNDTDNSGYKEEDWSTGNAAKYHYNRCKMYDCENDNRDTDLFSSSSHSSDEAKLSNNGSAGKFHNSLVTNSDIINQNVVGEIEDEQMDCSSLDTVKNYNYLEEKFGNSKQHEQQQPRTDAENNGIRPCLQQRSSFNGDGFSFKKPLQDHRGSSYVINNDTNLLELSMTISDCDNTEAPYSILNTVNVTDTGILSTSSSDSHVQKRHRKKKRGDVKKRVSFHEDIFKMMKLDDEEDYVDTYSKPCPPLNEAEKNTHKVRHSWCSHGDSSFIERAAQPTRQTFSDYYSSSSTLSGYDNCNDLDYKSREPMVGAAIAETEAEQAECAVCELDMMCERGVPEGQEDPAFSKILCELEENEAQEAYVEEKEFESIVEEPEFVKLEMPRMPLGRHQAKYASSSDWSDLESVTTTSDSVDGPSQPGGNITQTNPRHLASPIKKRYSVPILSLEGNRLMVPPLRSATSKTSLLSRFLRSLTERKLDPKKDRKTASKFNNLRMKGAKVDKDASRAFDAALEREVQENTTASKKTFSGERINLKLREVFRKNIYRDKTEQLYKVYKVRSSYMTNGESKPMLALLTDKTLYLTGIKSDQTYSNQFVIPYNELDVILIGPNAQTILISNADYEMQYLFSTGSSQITSELITHLEMAMRRSPSKPRLPAVKELNYDDMHSLKHSILAETAVHPDEKIEHYGLIYMEDDHMSPPTTPCGPTKEGDLMFRPHVYETQFPNASTSPWEAGYFVLKGGVVYMFTDSNQRLPKRAIPLKGGLCMGCRRIPNSHRPHTFEILLKPNKAYQFAAPDEYVASEWLQSFVQSASGLYDCSEKRDPLPCSLVVTTKHMVTMKEVFSGTQRGQTLSCASIEDLTAFRVPLAQQSWCILEFACREVHENSGDWVVYFTNSKEFCAFRAVLESLWTTAKLGDFPISNISPEDKLHHRCSDANKNLEQAWKNLLPLGSD</sequence>
<name>A0ABD2X764_9HYME</name>
<keyword evidence="4" id="KW-0458">Lysosome</keyword>
<feature type="compositionally biased region" description="Polar residues" evidence="5">
    <location>
        <begin position="713"/>
        <end position="731"/>
    </location>
</feature>
<organism evidence="8 9">
    <name type="scientific">Trichogramma kaykai</name>
    <dbReference type="NCBI Taxonomy" id="54128"/>
    <lineage>
        <taxon>Eukaryota</taxon>
        <taxon>Metazoa</taxon>
        <taxon>Ecdysozoa</taxon>
        <taxon>Arthropoda</taxon>
        <taxon>Hexapoda</taxon>
        <taxon>Insecta</taxon>
        <taxon>Pterygota</taxon>
        <taxon>Neoptera</taxon>
        <taxon>Endopterygota</taxon>
        <taxon>Hymenoptera</taxon>
        <taxon>Apocrita</taxon>
        <taxon>Proctotrupomorpha</taxon>
        <taxon>Chalcidoidea</taxon>
        <taxon>Trichogrammatidae</taxon>
        <taxon>Trichogramma</taxon>
    </lineage>
</organism>
<dbReference type="AlphaFoldDB" id="A0ABD2X764"/>
<dbReference type="InterPro" id="IPR047327">
    <property type="entry name" value="RUN_PLEKHM2"/>
</dbReference>
<evidence type="ECO:0008006" key="10">
    <source>
        <dbReference type="Google" id="ProtNLM"/>
    </source>
</evidence>
<evidence type="ECO:0000256" key="2">
    <source>
        <dbReference type="ARBA" id="ARBA00004656"/>
    </source>
</evidence>
<feature type="compositionally biased region" description="Polar residues" evidence="5">
    <location>
        <begin position="738"/>
        <end position="747"/>
    </location>
</feature>
<dbReference type="Pfam" id="PF00169">
    <property type="entry name" value="PH"/>
    <property type="match status" value="1"/>
</dbReference>
<evidence type="ECO:0000259" key="7">
    <source>
        <dbReference type="PROSITE" id="PS50826"/>
    </source>
</evidence>
<dbReference type="Proteomes" id="UP001627154">
    <property type="component" value="Unassembled WGS sequence"/>
</dbReference>
<dbReference type="Gene3D" id="1.20.58.900">
    <property type="match status" value="1"/>
</dbReference>
<evidence type="ECO:0000313" key="8">
    <source>
        <dbReference type="EMBL" id="KAL3401014.1"/>
    </source>
</evidence>
<dbReference type="SUPFAM" id="SSF50729">
    <property type="entry name" value="PH domain-like"/>
    <property type="match status" value="1"/>
</dbReference>
<dbReference type="PROSITE" id="PS50826">
    <property type="entry name" value="RUN"/>
    <property type="match status" value="1"/>
</dbReference>
<protein>
    <recommendedName>
        <fullName evidence="10">Pleckstrin homology domain-containing family M member 2</fullName>
    </recommendedName>
</protein>
<reference evidence="8 9" key="1">
    <citation type="journal article" date="2024" name="bioRxiv">
        <title>A reference genome for Trichogramma kaykai: A tiny desert-dwelling parasitoid wasp with competing sex-ratio distorters.</title>
        <authorList>
            <person name="Culotta J."/>
            <person name="Lindsey A.R."/>
        </authorList>
    </citation>
    <scope>NUCLEOTIDE SEQUENCE [LARGE SCALE GENOMIC DNA]</scope>
    <source>
        <strain evidence="8 9">KSX58</strain>
    </source>
</reference>
<dbReference type="SUPFAM" id="SSF140741">
    <property type="entry name" value="RUN domain-like"/>
    <property type="match status" value="1"/>
</dbReference>
<dbReference type="PANTHER" id="PTHR46556">
    <property type="entry name" value="PLECKSTRIN HOMOLOGY DOMAIN-CONTAINING FAMILY M MEMBER 2"/>
    <property type="match status" value="1"/>
</dbReference>
<feature type="domain" description="PH" evidence="6">
    <location>
        <begin position="1025"/>
        <end position="1132"/>
    </location>
</feature>
<dbReference type="CDD" id="cd17680">
    <property type="entry name" value="RUN_PLEKHM2"/>
    <property type="match status" value="1"/>
</dbReference>
<feature type="region of interest" description="Disordered" evidence="5">
    <location>
        <begin position="713"/>
        <end position="751"/>
    </location>
</feature>
<keyword evidence="9" id="KW-1185">Reference proteome</keyword>
<gene>
    <name evidence="8" type="ORF">TKK_005662</name>
</gene>
<dbReference type="InterPro" id="IPR011993">
    <property type="entry name" value="PH-like_dom_sf"/>
</dbReference>
<accession>A0ABD2X764</accession>
<evidence type="ECO:0000256" key="5">
    <source>
        <dbReference type="SAM" id="MobiDB-lite"/>
    </source>
</evidence>
<dbReference type="EMBL" id="JBJJXI010000049">
    <property type="protein sequence ID" value="KAL3401014.1"/>
    <property type="molecule type" value="Genomic_DNA"/>
</dbReference>
<comment type="caution">
    <text evidence="8">The sequence shown here is derived from an EMBL/GenBank/DDBJ whole genome shotgun (WGS) entry which is preliminary data.</text>
</comment>
<evidence type="ECO:0000259" key="6">
    <source>
        <dbReference type="PROSITE" id="PS50003"/>
    </source>
</evidence>
<dbReference type="InterPro" id="IPR001849">
    <property type="entry name" value="PH_domain"/>
</dbReference>
<dbReference type="InterPro" id="IPR057288">
    <property type="entry name" value="PH_PLEKHM2"/>
</dbReference>
<dbReference type="PANTHER" id="PTHR46556:SF1">
    <property type="entry name" value="PLECKSTRIN HOMOLOGY DOMAIN-CONTAINING FAMILY M MEMBER 2"/>
    <property type="match status" value="1"/>
</dbReference>
<dbReference type="Pfam" id="PF23142">
    <property type="entry name" value="PH_PLEKHM2"/>
    <property type="match status" value="1"/>
</dbReference>
<dbReference type="PROSITE" id="PS50003">
    <property type="entry name" value="PH_DOMAIN"/>
    <property type="match status" value="1"/>
</dbReference>
<proteinExistence type="predicted"/>
<dbReference type="Gene3D" id="2.30.29.30">
    <property type="entry name" value="Pleckstrin-homology domain (PH domain)/Phosphotyrosine-binding domain (PTB)"/>
    <property type="match status" value="1"/>
</dbReference>
<evidence type="ECO:0000256" key="4">
    <source>
        <dbReference type="ARBA" id="ARBA00023228"/>
    </source>
</evidence>
<dbReference type="InterPro" id="IPR037213">
    <property type="entry name" value="Run_dom_sf"/>
</dbReference>
<dbReference type="Pfam" id="PF02759">
    <property type="entry name" value="RUN"/>
    <property type="match status" value="1"/>
</dbReference>
<evidence type="ECO:0000313" key="9">
    <source>
        <dbReference type="Proteomes" id="UP001627154"/>
    </source>
</evidence>
<evidence type="ECO:0000256" key="1">
    <source>
        <dbReference type="ARBA" id="ARBA00004496"/>
    </source>
</evidence>
<comment type="subcellular location">
    <subcellularLocation>
        <location evidence="1">Cytoplasm</location>
    </subcellularLocation>
    <subcellularLocation>
        <location evidence="2">Lysosome membrane</location>
    </subcellularLocation>
</comment>
<dbReference type="SMART" id="SM00593">
    <property type="entry name" value="RUN"/>
    <property type="match status" value="1"/>
</dbReference>
<feature type="region of interest" description="Disordered" evidence="5">
    <location>
        <begin position="310"/>
        <end position="333"/>
    </location>
</feature>
<dbReference type="CDD" id="cd13309">
    <property type="entry name" value="PH_SKIP"/>
    <property type="match status" value="1"/>
</dbReference>
<dbReference type="InterPro" id="IPR004012">
    <property type="entry name" value="Run_dom"/>
</dbReference>
<dbReference type="GO" id="GO:0005765">
    <property type="term" value="C:lysosomal membrane"/>
    <property type="evidence" value="ECO:0007669"/>
    <property type="project" value="UniProtKB-SubCell"/>
</dbReference>
<dbReference type="SMART" id="SM00233">
    <property type="entry name" value="PH"/>
    <property type="match status" value="2"/>
</dbReference>
<keyword evidence="3" id="KW-0963">Cytoplasm</keyword>